<dbReference type="InterPro" id="IPR043168">
    <property type="entry name" value="DegV_C"/>
</dbReference>
<dbReference type="AlphaFoldDB" id="A0A7C0XB18"/>
<organism evidence="3">
    <name type="scientific">candidate division WOR-3 bacterium</name>
    <dbReference type="NCBI Taxonomy" id="2052148"/>
    <lineage>
        <taxon>Bacteria</taxon>
        <taxon>Bacteria division WOR-3</taxon>
    </lineage>
</organism>
<dbReference type="EMBL" id="DRBW01000129">
    <property type="protein sequence ID" value="HDM90207.1"/>
    <property type="molecule type" value="Genomic_DNA"/>
</dbReference>
<dbReference type="InterPro" id="IPR036117">
    <property type="entry name" value="DhaL_dom_sf"/>
</dbReference>
<dbReference type="PROSITE" id="PS51480">
    <property type="entry name" value="DHAL"/>
    <property type="match status" value="1"/>
</dbReference>
<dbReference type="SMART" id="SM01120">
    <property type="entry name" value="Dak2"/>
    <property type="match status" value="1"/>
</dbReference>
<dbReference type="InterPro" id="IPR003797">
    <property type="entry name" value="DegV"/>
</dbReference>
<dbReference type="InterPro" id="IPR048394">
    <property type="entry name" value="FakA-like_M"/>
</dbReference>
<keyword evidence="1" id="KW-0446">Lipid-binding</keyword>
<sequence>MVLKLLDSEKFRNAILTGASRLIKNVKKLNSINVFPVPDGDTGTNLALTLKEATRRIKDYTRLGIGAFARRLADALVLEAKGNSGVIFSQFLLEFADRIGDKARMSSIEFARAMREAIDATYNALEDPREGTILTVIREVALEAERAAEETDDLVEVLERSLRKGKEALEKTPELLPELKAAGVVDAGGLGFILFIEGMLDSLKSGILELPYDEEVEALSERVEEAEYRGEHRYCTEAVVEAEGLESRKLRKILAALGGSLIVIGAGKLFHVHIHTNWPHKVFEILRERGRVLKEKVDDLFAMSKLEEAEVGIVTDSTCDLPPELARERRITVVPIKVVIDGRSYDDGVDVSRDRISQVLREGRAELTTSLPGPNDFMVAFEEVSRWARSILVITISGALSGTFRSAQIAAKAFDRVPIRVVDSRSASLGIGLLALRAAELAERGLRLEEIADELEALRNKTFFLFTVGDFRYLVRSGRVSKVQGRLADFLGLKPILTLDSEGRIRKKTGVFGESRVLSKFRKLLSENLDKAATYDFAVVHFGAAGKIDPLQEFLEEAFNA</sequence>
<dbReference type="PANTHER" id="PTHR33434">
    <property type="entry name" value="DEGV DOMAIN-CONTAINING PROTEIN DR_1986-RELATED"/>
    <property type="match status" value="1"/>
</dbReference>
<evidence type="ECO:0000256" key="1">
    <source>
        <dbReference type="ARBA" id="ARBA00023121"/>
    </source>
</evidence>
<dbReference type="Gene3D" id="3.30.1180.10">
    <property type="match status" value="1"/>
</dbReference>
<proteinExistence type="predicted"/>
<dbReference type="InterPro" id="IPR033470">
    <property type="entry name" value="FakA-like_C"/>
</dbReference>
<dbReference type="Pfam" id="PF21645">
    <property type="entry name" value="FakA-like_M"/>
    <property type="match status" value="1"/>
</dbReference>
<feature type="non-terminal residue" evidence="3">
    <location>
        <position position="561"/>
    </location>
</feature>
<dbReference type="GO" id="GO:0004371">
    <property type="term" value="F:glycerone kinase activity"/>
    <property type="evidence" value="ECO:0007669"/>
    <property type="project" value="InterPro"/>
</dbReference>
<dbReference type="Gene3D" id="1.25.40.340">
    <property type="match status" value="1"/>
</dbReference>
<reference evidence="3" key="1">
    <citation type="journal article" date="2020" name="mSystems">
        <title>Genome- and Community-Level Interaction Insights into Carbon Utilization and Element Cycling Functions of Hydrothermarchaeota in Hydrothermal Sediment.</title>
        <authorList>
            <person name="Zhou Z."/>
            <person name="Liu Y."/>
            <person name="Xu W."/>
            <person name="Pan J."/>
            <person name="Luo Z.H."/>
            <person name="Li M."/>
        </authorList>
    </citation>
    <scope>NUCLEOTIDE SEQUENCE [LARGE SCALE GENOMIC DNA]</scope>
    <source>
        <strain evidence="3">HyVt-237</strain>
    </source>
</reference>
<dbReference type="SMART" id="SM01121">
    <property type="entry name" value="Dak1_2"/>
    <property type="match status" value="1"/>
</dbReference>
<dbReference type="Gene3D" id="3.40.50.10170">
    <property type="match status" value="1"/>
</dbReference>
<dbReference type="GO" id="GO:0008289">
    <property type="term" value="F:lipid binding"/>
    <property type="evidence" value="ECO:0007669"/>
    <property type="project" value="UniProtKB-KW"/>
</dbReference>
<dbReference type="Proteomes" id="UP000885931">
    <property type="component" value="Unassembled WGS sequence"/>
</dbReference>
<evidence type="ECO:0000313" key="3">
    <source>
        <dbReference type="EMBL" id="HDM90207.1"/>
    </source>
</evidence>
<gene>
    <name evidence="3" type="ORF">ENG67_03250</name>
</gene>
<dbReference type="PANTHER" id="PTHR33434:SF4">
    <property type="entry name" value="PHOSPHATASE PROTEIN"/>
    <property type="match status" value="1"/>
</dbReference>
<dbReference type="SUPFAM" id="SSF101473">
    <property type="entry name" value="DhaL-like"/>
    <property type="match status" value="1"/>
</dbReference>
<dbReference type="GO" id="GO:0006071">
    <property type="term" value="P:glycerol metabolic process"/>
    <property type="evidence" value="ECO:0007669"/>
    <property type="project" value="InterPro"/>
</dbReference>
<dbReference type="Pfam" id="PF02734">
    <property type="entry name" value="Dak2"/>
    <property type="match status" value="1"/>
</dbReference>
<accession>A0A7C0XB18</accession>
<dbReference type="Pfam" id="PF02645">
    <property type="entry name" value="DegV"/>
    <property type="match status" value="1"/>
</dbReference>
<evidence type="ECO:0000259" key="2">
    <source>
        <dbReference type="PROSITE" id="PS51480"/>
    </source>
</evidence>
<protein>
    <submittedName>
        <fullName evidence="3">DegV family protein</fullName>
    </submittedName>
</protein>
<name>A0A7C0XB18_UNCW3</name>
<comment type="caution">
    <text evidence="3">The sequence shown here is derived from an EMBL/GenBank/DDBJ whole genome shotgun (WGS) entry which is preliminary data.</text>
</comment>
<dbReference type="SUPFAM" id="SSF82549">
    <property type="entry name" value="DAK1/DegV-like"/>
    <property type="match status" value="1"/>
</dbReference>
<dbReference type="NCBIfam" id="TIGR00762">
    <property type="entry name" value="DegV"/>
    <property type="match status" value="1"/>
</dbReference>
<dbReference type="InterPro" id="IPR050270">
    <property type="entry name" value="DegV_domain_contain"/>
</dbReference>
<dbReference type="InterPro" id="IPR004007">
    <property type="entry name" value="DhaL_dom"/>
</dbReference>
<dbReference type="PROSITE" id="PS51482">
    <property type="entry name" value="DEGV"/>
    <property type="match status" value="1"/>
</dbReference>
<feature type="domain" description="DhaL" evidence="2">
    <location>
        <begin position="9"/>
        <end position="201"/>
    </location>
</feature>